<comment type="caution">
    <text evidence="1">The sequence shown here is derived from an EMBL/GenBank/DDBJ whole genome shotgun (WGS) entry which is preliminary data.</text>
</comment>
<evidence type="ECO:0008006" key="3">
    <source>
        <dbReference type="Google" id="ProtNLM"/>
    </source>
</evidence>
<reference evidence="1 2" key="1">
    <citation type="submission" date="2020-04" db="EMBL/GenBank/DDBJ databases">
        <title>Description of novel Gluconacetobacter.</title>
        <authorList>
            <person name="Sombolestani A."/>
        </authorList>
    </citation>
    <scope>NUCLEOTIDE SEQUENCE [LARGE SCALE GENOMIC DNA]</scope>
    <source>
        <strain evidence="1 2">LMG 7603</strain>
    </source>
</reference>
<dbReference type="RefSeq" id="WP_183115239.1">
    <property type="nucleotide sequence ID" value="NZ_JABEQG010000001.1"/>
</dbReference>
<name>A0A7W4FC02_GLUDI</name>
<dbReference type="Gene3D" id="3.40.50.300">
    <property type="entry name" value="P-loop containing nucleotide triphosphate hydrolases"/>
    <property type="match status" value="1"/>
</dbReference>
<organism evidence="1 2">
    <name type="scientific">Gluconacetobacter diazotrophicus</name>
    <name type="common">Acetobacter diazotrophicus</name>
    <dbReference type="NCBI Taxonomy" id="33996"/>
    <lineage>
        <taxon>Bacteria</taxon>
        <taxon>Pseudomonadati</taxon>
        <taxon>Pseudomonadota</taxon>
        <taxon>Alphaproteobacteria</taxon>
        <taxon>Acetobacterales</taxon>
        <taxon>Acetobacteraceae</taxon>
        <taxon>Gluconacetobacter</taxon>
    </lineage>
</organism>
<dbReference type="AlphaFoldDB" id="A0A7W4FC02"/>
<evidence type="ECO:0000313" key="2">
    <source>
        <dbReference type="Proteomes" id="UP000550787"/>
    </source>
</evidence>
<proteinExistence type="predicted"/>
<dbReference type="Proteomes" id="UP000550787">
    <property type="component" value="Unassembled WGS sequence"/>
</dbReference>
<dbReference type="InterPro" id="IPR027417">
    <property type="entry name" value="P-loop_NTPase"/>
</dbReference>
<dbReference type="SUPFAM" id="SSF52540">
    <property type="entry name" value="P-loop containing nucleoside triphosphate hydrolases"/>
    <property type="match status" value="1"/>
</dbReference>
<sequence>MGDSKRRLVLAVSGKGGVGKTTFAKLLTDLYHAAGTKADIYDADGQVGGLARVYYDVGVNFYDLRQDSDRATLLDSIDTSSNVILHDLPGGSRFEISKILDDGDGASVAKFVEILGENGARLTLVHLVDNGIEAAQSVGQYLDVFGTDDVDHVAVLNMRESKSSADFPYWSGYEVDGVRKYGKARDRLLAAGGVEIAMPGLHVVARAKVDAMNLKYSDCARQRDLTLTERALVSQFVKGFGKAVEPAKPLLGLA</sequence>
<gene>
    <name evidence="1" type="ORF">HLH33_00570</name>
</gene>
<accession>A0A7W4FC02</accession>
<evidence type="ECO:0000313" key="1">
    <source>
        <dbReference type="EMBL" id="MBB2154814.1"/>
    </source>
</evidence>
<dbReference type="EMBL" id="JABEQG010000001">
    <property type="protein sequence ID" value="MBB2154814.1"/>
    <property type="molecule type" value="Genomic_DNA"/>
</dbReference>
<protein>
    <recommendedName>
        <fullName evidence="3">CobQ/CobB/MinD/ParA nucleotide binding domain-containing protein</fullName>
    </recommendedName>
</protein>